<dbReference type="EMBL" id="JBHULX010000003">
    <property type="protein sequence ID" value="MFD2590202.1"/>
    <property type="molecule type" value="Genomic_DNA"/>
</dbReference>
<dbReference type="InterPro" id="IPR014284">
    <property type="entry name" value="RNA_pol_sigma-70_dom"/>
</dbReference>
<organism evidence="3 4">
    <name type="scientific">Aquimarina hainanensis</name>
    <dbReference type="NCBI Taxonomy" id="1578017"/>
    <lineage>
        <taxon>Bacteria</taxon>
        <taxon>Pseudomonadati</taxon>
        <taxon>Bacteroidota</taxon>
        <taxon>Flavobacteriia</taxon>
        <taxon>Flavobacteriales</taxon>
        <taxon>Flavobacteriaceae</taxon>
        <taxon>Aquimarina</taxon>
    </lineage>
</organism>
<dbReference type="Pfam" id="PF04542">
    <property type="entry name" value="Sigma70_r2"/>
    <property type="match status" value="1"/>
</dbReference>
<proteinExistence type="predicted"/>
<protein>
    <submittedName>
        <fullName evidence="3">RNA polymerase sigma factor</fullName>
    </submittedName>
</protein>
<feature type="domain" description="DUF6596" evidence="2">
    <location>
        <begin position="184"/>
        <end position="283"/>
    </location>
</feature>
<dbReference type="PANTHER" id="PTHR47756">
    <property type="entry name" value="BLL6612 PROTEIN-RELATED"/>
    <property type="match status" value="1"/>
</dbReference>
<evidence type="ECO:0000259" key="1">
    <source>
        <dbReference type="Pfam" id="PF04542"/>
    </source>
</evidence>
<sequence>MIDDTQLIEIFKTEYSKLIAVLCQYYGVTEVQLAEDIVSETFLKAMKTWAHKGVPDKPTAWLRKVAVNNLKDYYKRSKIYKEKILVNLESKTNSIQPEEISNDIVEDSQLKMIFVVCNLRIRDKAKICLALRILCGFNINEIAKALLSNDEAINKILYRAKKKINENGILNTNLKLENYNQGYDTVLRIIYLLFNEGYYSSIKEHNVREEICWEALRLALLLSKIQVEQQTAAYALIALISFHSSRIHARMNSSNEDLLFNEQDRAKWNKPLIEKGKKYLNLASHGSVISKYHLEAAIAFWHTTDNPKKWDNILQLYNRLLTIEYSPIVALNRAYVLSKTNSVHEAIKEANKLELDGNNHYYCLLAELHKINGNNQMERKYLREALKCTIKKSEKNLINKKLEIASRL</sequence>
<dbReference type="Gene3D" id="1.10.1740.10">
    <property type="match status" value="1"/>
</dbReference>
<dbReference type="Pfam" id="PF20239">
    <property type="entry name" value="DUF6596"/>
    <property type="match status" value="1"/>
</dbReference>
<comment type="caution">
    <text evidence="3">The sequence shown here is derived from an EMBL/GenBank/DDBJ whole genome shotgun (WGS) entry which is preliminary data.</text>
</comment>
<dbReference type="SUPFAM" id="SSF88659">
    <property type="entry name" value="Sigma3 and sigma4 domains of RNA polymerase sigma factors"/>
    <property type="match status" value="1"/>
</dbReference>
<accession>A0ABW5N5C9</accession>
<dbReference type="InterPro" id="IPR007627">
    <property type="entry name" value="RNA_pol_sigma70_r2"/>
</dbReference>
<evidence type="ECO:0000313" key="4">
    <source>
        <dbReference type="Proteomes" id="UP001597459"/>
    </source>
</evidence>
<dbReference type="RefSeq" id="WP_378255633.1">
    <property type="nucleotide sequence ID" value="NZ_JBHSJV010000001.1"/>
</dbReference>
<reference evidence="4" key="1">
    <citation type="journal article" date="2019" name="Int. J. Syst. Evol. Microbiol.">
        <title>The Global Catalogue of Microorganisms (GCM) 10K type strain sequencing project: providing services to taxonomists for standard genome sequencing and annotation.</title>
        <authorList>
            <consortium name="The Broad Institute Genomics Platform"/>
            <consortium name="The Broad Institute Genome Sequencing Center for Infectious Disease"/>
            <person name="Wu L."/>
            <person name="Ma J."/>
        </authorList>
    </citation>
    <scope>NUCLEOTIDE SEQUENCE [LARGE SCALE GENOMIC DNA]</scope>
    <source>
        <strain evidence="4">KCTC 42423</strain>
    </source>
</reference>
<keyword evidence="4" id="KW-1185">Reference proteome</keyword>
<evidence type="ECO:0000259" key="2">
    <source>
        <dbReference type="Pfam" id="PF20239"/>
    </source>
</evidence>
<feature type="domain" description="RNA polymerase sigma-70 region 2" evidence="1">
    <location>
        <begin position="14"/>
        <end position="77"/>
    </location>
</feature>
<dbReference type="InterPro" id="IPR013325">
    <property type="entry name" value="RNA_pol_sigma_r2"/>
</dbReference>
<evidence type="ECO:0000313" key="3">
    <source>
        <dbReference type="EMBL" id="MFD2590202.1"/>
    </source>
</evidence>
<name>A0ABW5N5C9_9FLAO</name>
<dbReference type="PANTHER" id="PTHR47756:SF2">
    <property type="entry name" value="BLL6612 PROTEIN"/>
    <property type="match status" value="1"/>
</dbReference>
<dbReference type="Proteomes" id="UP001597459">
    <property type="component" value="Unassembled WGS sequence"/>
</dbReference>
<dbReference type="NCBIfam" id="TIGR02937">
    <property type="entry name" value="sigma70-ECF"/>
    <property type="match status" value="1"/>
</dbReference>
<gene>
    <name evidence="3" type="ORF">ACFSTE_05120</name>
</gene>
<dbReference type="InterPro" id="IPR046531">
    <property type="entry name" value="DUF6596"/>
</dbReference>
<dbReference type="InterPro" id="IPR013324">
    <property type="entry name" value="RNA_pol_sigma_r3/r4-like"/>
</dbReference>
<dbReference type="SUPFAM" id="SSF88946">
    <property type="entry name" value="Sigma2 domain of RNA polymerase sigma factors"/>
    <property type="match status" value="1"/>
</dbReference>